<dbReference type="PANTHER" id="PTHR33155:SF8">
    <property type="entry name" value="PROTEIN FANTASTIC FOUR 1"/>
    <property type="match status" value="1"/>
</dbReference>
<reference evidence="4" key="1">
    <citation type="submission" date="2025-08" db="UniProtKB">
        <authorList>
            <consortium name="RefSeq"/>
        </authorList>
    </citation>
    <scope>IDENTIFICATION</scope>
    <source>
        <tissue evidence="4">Stem</tissue>
    </source>
</reference>
<dbReference type="PANTHER" id="PTHR33155">
    <property type="entry name" value="FANTASTIC FOUR-LIKE PROTEIN (DUF3049)"/>
    <property type="match status" value="1"/>
</dbReference>
<name>A0A1S3BMZ6_CUCME</name>
<evidence type="ECO:0000259" key="2">
    <source>
        <dbReference type="Pfam" id="PF11250"/>
    </source>
</evidence>
<dbReference type="eggNOG" id="ENOG502QVU6">
    <property type="taxonomic scope" value="Eukaryota"/>
</dbReference>
<keyword evidence="3" id="KW-1185">Reference proteome</keyword>
<dbReference type="RefSeq" id="XP_008449447.2">
    <property type="nucleotide sequence ID" value="XM_008451225.3"/>
</dbReference>
<sequence>MISSVCQGLQSHVESHVLSLQLFPQEPSYPTTNGVSQRKYEKEVEANSKNGENIERWRFLQPLSNGHQEEDKMYITHSFTKLSKKSLEMCTESLGSESGSNMGENDISLLTLISDEDFRANVRPNSTSSSHRKVIRKYTTYPPPLTSISGSTSVRVESYRKDGRLVLRAMVCSTSPTGYFQAERSHGRLKLQLVKQIEKRGDQEDGDDDQEVEEELNLVDDDVEEMGMESFGRPLSCSKSRCKQGRHQSKELLNWEPLWVST</sequence>
<dbReference type="InterPro" id="IPR021410">
    <property type="entry name" value="FAF"/>
</dbReference>
<organism evidence="3 4">
    <name type="scientific">Cucumis melo</name>
    <name type="common">Muskmelon</name>
    <dbReference type="NCBI Taxonomy" id="3656"/>
    <lineage>
        <taxon>Eukaryota</taxon>
        <taxon>Viridiplantae</taxon>
        <taxon>Streptophyta</taxon>
        <taxon>Embryophyta</taxon>
        <taxon>Tracheophyta</taxon>
        <taxon>Spermatophyta</taxon>
        <taxon>Magnoliopsida</taxon>
        <taxon>eudicotyledons</taxon>
        <taxon>Gunneridae</taxon>
        <taxon>Pentapetalae</taxon>
        <taxon>rosids</taxon>
        <taxon>fabids</taxon>
        <taxon>Cucurbitales</taxon>
        <taxon>Cucurbitaceae</taxon>
        <taxon>Benincaseae</taxon>
        <taxon>Cucumis</taxon>
    </lineage>
</organism>
<dbReference type="InParanoid" id="A0A1S3BMZ6"/>
<evidence type="ECO:0000313" key="3">
    <source>
        <dbReference type="Proteomes" id="UP001652600"/>
    </source>
</evidence>
<evidence type="ECO:0000313" key="4">
    <source>
        <dbReference type="RefSeq" id="XP_008449447.2"/>
    </source>
</evidence>
<dbReference type="Proteomes" id="UP001652600">
    <property type="component" value="Chromosome 5"/>
</dbReference>
<dbReference type="Gramene" id="MELO3C014402.2.1">
    <property type="protein sequence ID" value="MELO3C014402.2.1"/>
    <property type="gene ID" value="MELO3C014402.2"/>
</dbReference>
<dbReference type="InterPro" id="IPR046431">
    <property type="entry name" value="FAF_dom"/>
</dbReference>
<dbReference type="GeneID" id="103491331"/>
<accession>A0A1S3BMZ6</accession>
<feature type="domain" description="FAF" evidence="2">
    <location>
        <begin position="141"/>
        <end position="193"/>
    </location>
</feature>
<protein>
    <submittedName>
        <fullName evidence="4">Protein FANTASTIC FOUR 2</fullName>
    </submittedName>
</protein>
<dbReference type="KEGG" id="cmo:103491331"/>
<gene>
    <name evidence="4" type="primary">LOC103491331</name>
</gene>
<comment type="similarity">
    <text evidence="1">Belongs to the fantastic four family.</text>
</comment>
<dbReference type="AlphaFoldDB" id="A0A1S3BMZ6"/>
<proteinExistence type="inferred from homology"/>
<dbReference type="Pfam" id="PF11250">
    <property type="entry name" value="FAF"/>
    <property type="match status" value="1"/>
</dbReference>
<evidence type="ECO:0000256" key="1">
    <source>
        <dbReference type="ARBA" id="ARBA00008690"/>
    </source>
</evidence>